<keyword evidence="3" id="KW-0808">Transferase</keyword>
<dbReference type="Pfam" id="PF00534">
    <property type="entry name" value="Glycos_transf_1"/>
    <property type="match status" value="1"/>
</dbReference>
<dbReference type="Pfam" id="PF13439">
    <property type="entry name" value="Glyco_transf_4"/>
    <property type="match status" value="1"/>
</dbReference>
<dbReference type="PANTHER" id="PTHR12526:SF630">
    <property type="entry name" value="GLYCOSYLTRANSFERASE"/>
    <property type="match status" value="1"/>
</dbReference>
<feature type="domain" description="Glycosyltransferase subfamily 4-like N-terminal" evidence="2">
    <location>
        <begin position="19"/>
        <end position="208"/>
    </location>
</feature>
<name>A0A644WXQ0_9ZZZZ</name>
<dbReference type="Gene3D" id="3.40.50.2000">
    <property type="entry name" value="Glycogen Phosphorylase B"/>
    <property type="match status" value="2"/>
</dbReference>
<dbReference type="EC" id="2.4.1.250" evidence="3"/>
<evidence type="ECO:0000259" key="2">
    <source>
        <dbReference type="Pfam" id="PF13439"/>
    </source>
</evidence>
<sequence length="406" mass="47426">MKHIFLFIDKERSAAYGRGTYIQQMVKCLQDSKNISLNIVQFFAGNKEFDVVIENNVHVYSFPFKNIQPSLLSRYYRNCWYILKNYIKLTSKDHVIFHLNFIREFELIKFMRKDYPLSKIFFTLHFQEWASTLQGNVDYYKRIIKKGATSSNTSLENEVYLNYVIEKQSLEEVDKIVCLSKFTERLLIENYTISADKVLLIYNGLEDDFIVLNEKEKEQLKKRLFIPVYEKIILFVGRLDSSKGLDILINAFKEVIALNPECRLVIVGDGNFAEYLKMAKDLWNKIVFTGWLPKEDLCLFYQVADIAVLPSVHEQCSYVAIEMMGFKLPIISSPAYGLREMIDLYDNGIIVETREKEDQMLISSHALGVAILEALKIEKSKNIIMPSIYKLENTKINYLNLYSEHS</sequence>
<dbReference type="PANTHER" id="PTHR12526">
    <property type="entry name" value="GLYCOSYLTRANSFERASE"/>
    <property type="match status" value="1"/>
</dbReference>
<dbReference type="InterPro" id="IPR001296">
    <property type="entry name" value="Glyco_trans_1"/>
</dbReference>
<evidence type="ECO:0000259" key="1">
    <source>
        <dbReference type="Pfam" id="PF00534"/>
    </source>
</evidence>
<protein>
    <submittedName>
        <fullName evidence="3">D-inositol-3-phosphate glycosyltransferase</fullName>
        <ecNumber evidence="3">2.4.1.250</ecNumber>
    </submittedName>
</protein>
<feature type="domain" description="Glycosyl transferase family 1" evidence="1">
    <location>
        <begin position="217"/>
        <end position="358"/>
    </location>
</feature>
<comment type="caution">
    <text evidence="3">The sequence shown here is derived from an EMBL/GenBank/DDBJ whole genome shotgun (WGS) entry which is preliminary data.</text>
</comment>
<reference evidence="3" key="1">
    <citation type="submission" date="2019-08" db="EMBL/GenBank/DDBJ databases">
        <authorList>
            <person name="Kucharzyk K."/>
            <person name="Murdoch R.W."/>
            <person name="Higgins S."/>
            <person name="Loffler F."/>
        </authorList>
    </citation>
    <scope>NUCLEOTIDE SEQUENCE</scope>
</reference>
<evidence type="ECO:0000313" key="3">
    <source>
        <dbReference type="EMBL" id="MPM06814.1"/>
    </source>
</evidence>
<dbReference type="CDD" id="cd03801">
    <property type="entry name" value="GT4_PimA-like"/>
    <property type="match status" value="1"/>
</dbReference>
<dbReference type="AlphaFoldDB" id="A0A644WXQ0"/>
<organism evidence="3">
    <name type="scientific">bioreactor metagenome</name>
    <dbReference type="NCBI Taxonomy" id="1076179"/>
    <lineage>
        <taxon>unclassified sequences</taxon>
        <taxon>metagenomes</taxon>
        <taxon>ecological metagenomes</taxon>
    </lineage>
</organism>
<dbReference type="SUPFAM" id="SSF53756">
    <property type="entry name" value="UDP-Glycosyltransferase/glycogen phosphorylase"/>
    <property type="match status" value="1"/>
</dbReference>
<dbReference type="InterPro" id="IPR028098">
    <property type="entry name" value="Glyco_trans_4-like_N"/>
</dbReference>
<keyword evidence="3" id="KW-0328">Glycosyltransferase</keyword>
<dbReference type="EMBL" id="VSSQ01001268">
    <property type="protein sequence ID" value="MPM06814.1"/>
    <property type="molecule type" value="Genomic_DNA"/>
</dbReference>
<accession>A0A644WXQ0</accession>
<proteinExistence type="predicted"/>
<dbReference type="GO" id="GO:0102710">
    <property type="term" value="F:D-inositol-3-phosphate glycosyltransferase activity"/>
    <property type="evidence" value="ECO:0007669"/>
    <property type="project" value="UniProtKB-EC"/>
</dbReference>
<gene>
    <name evidence="3" type="primary">mshA_42</name>
    <name evidence="3" type="ORF">SDC9_53117</name>
</gene>